<dbReference type="Gene3D" id="2.120.10.30">
    <property type="entry name" value="TolB, C-terminal domain"/>
    <property type="match status" value="1"/>
</dbReference>
<evidence type="ECO:0000313" key="4">
    <source>
        <dbReference type="Proteomes" id="UP000000245"/>
    </source>
</evidence>
<accession>A5FWK4</accession>
<dbReference type="InterPro" id="IPR029058">
    <property type="entry name" value="AB_hydrolase_fold"/>
</dbReference>
<dbReference type="ESTHER" id="acicj-a5fwk4">
    <property type="family name" value="Prolyl_oligopeptidase_S9"/>
</dbReference>
<dbReference type="InterPro" id="IPR011042">
    <property type="entry name" value="6-blade_b-propeller_TolB-like"/>
</dbReference>
<name>A5FWK4_ACICJ</name>
<evidence type="ECO:0000259" key="2">
    <source>
        <dbReference type="Pfam" id="PF00326"/>
    </source>
</evidence>
<gene>
    <name evidence="3" type="ordered locus">Acry_0766</name>
</gene>
<dbReference type="PANTHER" id="PTHR42776:SF27">
    <property type="entry name" value="DIPEPTIDYL PEPTIDASE FAMILY MEMBER 6"/>
    <property type="match status" value="1"/>
</dbReference>
<dbReference type="GO" id="GO:0004252">
    <property type="term" value="F:serine-type endopeptidase activity"/>
    <property type="evidence" value="ECO:0007669"/>
    <property type="project" value="TreeGrafter"/>
</dbReference>
<feature type="domain" description="Peptidase S9 prolyl oligopeptidase catalytic" evidence="2">
    <location>
        <begin position="406"/>
        <end position="616"/>
    </location>
</feature>
<dbReference type="Gene3D" id="3.40.50.1820">
    <property type="entry name" value="alpha/beta hydrolase"/>
    <property type="match status" value="1"/>
</dbReference>
<dbReference type="eggNOG" id="COG0823">
    <property type="taxonomic scope" value="Bacteria"/>
</dbReference>
<proteinExistence type="predicted"/>
<sequence>MDRTTDTTALPLIPRAALFGNPRRAGAQISPDGGTIAFLAPRNGVMNLFVAPRGRIDAARPLTDERRRGIPGYAWAHDGRHLLVVKDNDGDENFHLHAVDRETGAMRDLTPHGPIQASIVKLSPRHPGEAVVSHNARDPQWPDLYRIEIATGRSTMIAENPGLAGFDVDEDFALRLAARLEGDGSQTVLRPDGAGGWAPFMRFAPEDAMTSGVLGLFTADGRATLMLSSAGRDTAALFRLDLETGEATMLAEDARADIGEIIVRLHENTPLAYGVNYERNRYVALDPAIQPDLDALDAAGIGDWGIQSRSEDDRFWIVGAASDTAPGVAWLYDRKTRALEKLYDTRPDLADAPLAPMRPVVIAARDGLSLVSYLTLPADGGSAPRPLVLLVHGGPWARDSFGFNPYHQWLANRGYAVLSVNFRASTGFGKAFLNAGDREWGRAMDDDLLDAVDWAIGQGIADPSRIAIMGGSYGGYATLAAMTRNPERYACGVDIVGPSNLETLLATIPPYWEAGRSIFTRALGDPATPEGAALLRERSPVHQAARLARPLLISQGANDPRVKQAESDQMVAALKAKGIAVTYVLFPDEGHGFARPENSIAFNAITEHFLAAHLGGRAEALAAEEIGRSTAQLLEGAEILP</sequence>
<dbReference type="RefSeq" id="WP_011941759.1">
    <property type="nucleotide sequence ID" value="NC_009484.1"/>
</dbReference>
<dbReference type="STRING" id="349163.Acry_0766"/>
<dbReference type="EMBL" id="CP000697">
    <property type="protein sequence ID" value="ABQ29986.1"/>
    <property type="molecule type" value="Genomic_DNA"/>
</dbReference>
<organism evidence="3 4">
    <name type="scientific">Acidiphilium cryptum (strain JF-5)</name>
    <dbReference type="NCBI Taxonomy" id="349163"/>
    <lineage>
        <taxon>Bacteria</taxon>
        <taxon>Pseudomonadati</taxon>
        <taxon>Pseudomonadota</taxon>
        <taxon>Alphaproteobacteria</taxon>
        <taxon>Acetobacterales</taxon>
        <taxon>Acidocellaceae</taxon>
        <taxon>Acidiphilium</taxon>
    </lineage>
</organism>
<dbReference type="InterPro" id="IPR001375">
    <property type="entry name" value="Peptidase_S9_cat"/>
</dbReference>
<protein>
    <submittedName>
        <fullName evidence="3">Peptidase S9, prolyl oligopeptidase active site domain protein</fullName>
    </submittedName>
</protein>
<reference evidence="3 4" key="1">
    <citation type="submission" date="2007-05" db="EMBL/GenBank/DDBJ databases">
        <title>Complete sequence of chromosome of Acidiphilium cryptum JF-5.</title>
        <authorList>
            <consortium name="US DOE Joint Genome Institute"/>
            <person name="Copeland A."/>
            <person name="Lucas S."/>
            <person name="Lapidus A."/>
            <person name="Barry K."/>
            <person name="Detter J.C."/>
            <person name="Glavina del Rio T."/>
            <person name="Hammon N."/>
            <person name="Israni S."/>
            <person name="Dalin E."/>
            <person name="Tice H."/>
            <person name="Pitluck S."/>
            <person name="Sims D."/>
            <person name="Brettin T."/>
            <person name="Bruce D."/>
            <person name="Han C."/>
            <person name="Schmutz J."/>
            <person name="Larimer F."/>
            <person name="Land M."/>
            <person name="Hauser L."/>
            <person name="Kyrpides N."/>
            <person name="Kim E."/>
            <person name="Magnuson T."/>
            <person name="Richardson P."/>
        </authorList>
    </citation>
    <scope>NUCLEOTIDE SEQUENCE [LARGE SCALE GENOMIC DNA]</scope>
    <source>
        <strain evidence="3 4">JF-5</strain>
    </source>
</reference>
<dbReference type="MEROPS" id="S09.A77"/>
<evidence type="ECO:0000256" key="1">
    <source>
        <dbReference type="ARBA" id="ARBA00022801"/>
    </source>
</evidence>
<dbReference type="AlphaFoldDB" id="A5FWK4"/>
<dbReference type="KEGG" id="acr:Acry_0766"/>
<dbReference type="SUPFAM" id="SSF53474">
    <property type="entry name" value="alpha/beta-Hydrolases"/>
    <property type="match status" value="1"/>
</dbReference>
<dbReference type="PANTHER" id="PTHR42776">
    <property type="entry name" value="SERINE PEPTIDASE S9 FAMILY MEMBER"/>
    <property type="match status" value="1"/>
</dbReference>
<dbReference type="Proteomes" id="UP000000245">
    <property type="component" value="Chromosome"/>
</dbReference>
<dbReference type="Pfam" id="PF00326">
    <property type="entry name" value="Peptidase_S9"/>
    <property type="match status" value="1"/>
</dbReference>
<dbReference type="GO" id="GO:0006508">
    <property type="term" value="P:proteolysis"/>
    <property type="evidence" value="ECO:0007669"/>
    <property type="project" value="InterPro"/>
</dbReference>
<dbReference type="HOGENOM" id="CLU_008615_3_1_5"/>
<dbReference type="SUPFAM" id="SSF82171">
    <property type="entry name" value="DPP6 N-terminal domain-like"/>
    <property type="match status" value="1"/>
</dbReference>
<keyword evidence="4" id="KW-1185">Reference proteome</keyword>
<keyword evidence="1" id="KW-0378">Hydrolase</keyword>
<dbReference type="eggNOG" id="COG1506">
    <property type="taxonomic scope" value="Bacteria"/>
</dbReference>
<evidence type="ECO:0000313" key="3">
    <source>
        <dbReference type="EMBL" id="ABQ29986.1"/>
    </source>
</evidence>